<organism evidence="1 2">
    <name type="scientific">Candidatus Uhrbacteria bacterium GW2011_GWF2_46_218</name>
    <dbReference type="NCBI Taxonomy" id="1619001"/>
    <lineage>
        <taxon>Bacteria</taxon>
        <taxon>Candidatus Uhriibacteriota</taxon>
    </lineage>
</organism>
<dbReference type="Gene3D" id="2.40.300.10">
    <property type="entry name" value="Head decoration protein D"/>
    <property type="match status" value="1"/>
</dbReference>
<accession>A0A0G1SAW8</accession>
<evidence type="ECO:0000313" key="1">
    <source>
        <dbReference type="EMBL" id="KKU30445.1"/>
    </source>
</evidence>
<evidence type="ECO:0000313" key="2">
    <source>
        <dbReference type="Proteomes" id="UP000034705"/>
    </source>
</evidence>
<dbReference type="EMBL" id="LCMG01000044">
    <property type="protein sequence ID" value="KKU30445.1"/>
    <property type="molecule type" value="Genomic_DNA"/>
</dbReference>
<sequence length="1600" mass="164833">MGQVSVEGTVMDIDSLTFVAAGEIAAAGALDLDPVGNLTVTLADGESMLVDADTSPTTDILVLGTGDTSVTDNVDILSIISTITNANGAGLRFTPSYSTDVAKTVSIIGIDAFTATASDGNGDDAGKDLTLSGLNVGTLTESELFNEEVLSAAIRIADGWDSLFKTTDATANIVIPVGGVLTFKDANAYSLMTLTADGTFNTGSLALTGGLTTAGDTDFNFVTGSSSNTENFTITQTHATDQTLSVIDLTFTDTAATDVGENYLLKMTNADDGTLVGNPDAFIYLNHLDGNEVVSSGIYINVDGNNMMTNGLDVSDSGIVNALNIGANAIVGTYFDVAEATGAVTLTQQAVGTSPFTVTGLAASTASIMDLNVESAGGSIIDIDWTSETATAAVNGIDVDMTNLTGDGSTTVYGFHVNDPAAATAATEYGIYQQGTNWDYGLYVEDDAYFGNGVTFGGAITWDSFDLTPSSNIDAIDITGTNMTSASAIDMDMINTSGNIIDLSLAPTVAGASTAQGMTIAANPATGATLSGDLLELIMDGVDASGFTGDGLKIVVDKSQNTGRPIRIEDDVAALIFMVEENGNVTLAGTHIDGSGALTVDSGGGTLQLNASGGTLSLDSSTGTIETNASTFTADNSLSINTVLTGGITIDSGTTGTVNVGIGNNAKIINIGTGTAGNTINIGTNNTTADTIYFGSALDTLSLIGSTSSLIDFPNFDVAATTGAMTLTRQAVGTSPLTITGLADSTVADLDINTSLNQGTIIDVDYSGAETIAAALTGMSLNLRTNVTGATGVNVTGHDVNMPALTSTSSTTYTGYDISISGAMTHSTAGVLSWRGFHVQMPNITQTSGTLQSSGLLVETGSITTGGTQNGVDIFASGVGAGSLNGINIGSITAGAGTESAINIAAGWDIDIDLQNGETIDNATDGTIALRDGNTALISASLTTLQFNLDDTITYTQRLCHSGADTFTGLANVGDCNVAGQADYAEIYPMATDVSYGDIVVTGSTSVITEHGEAMVQLVKSSNDYQNQLLGVAVDNWEDGSSIGYNIADTDNPMPVALVGRVMVHVNDENGAIAVGDPITSSSAAGYGMKATEPGTIIGFALDTYMGSGIGEIMVYVNPIWYAGNVVSTDGSSTYIADETILASLGEADAANPTYASYGLALRGSAWDGSVAQSVDMKIMNDVTDADHYRLSIRNVADTEVAYITNEGTLSIAGDLMIAGRLYPSDRGTAQSDKYIYYDGSSGAGGDFMRTNASGWATGSYDFAEMFPSDEILISGDVVVFAGDGAKVRRATSAEGDQLAGIVSTRPGFLAGENEAGSYPIALAGRVPTKVTMEGGVIEVGDPLTISSTAGYAKKATEPGMVVGYALEPYEGAEGQDESVITFVNIGYFDGGETFAANVYNTASGSDIQNLSNLSMSGSLSMSGYDVTAIGRLAGLGDVWSIEMDGTVKTQATLQTVISSYQNEWVTTTAVTSPQTMITLSGSGRTQLGSAIILFEESDPTFNDVISATAPLYVIVTPNAPVRLYVSSKDQNGFIVQTAQEDPDTTFDWMVTAYRKDYEPVEVMEEPMVEEIATVEVMEEPMVEEIATDEIITEEVPQEI</sequence>
<reference evidence="1 2" key="1">
    <citation type="journal article" date="2015" name="Nature">
        <title>rRNA introns, odd ribosomes, and small enigmatic genomes across a large radiation of phyla.</title>
        <authorList>
            <person name="Brown C.T."/>
            <person name="Hug L.A."/>
            <person name="Thomas B.C."/>
            <person name="Sharon I."/>
            <person name="Castelle C.J."/>
            <person name="Singh A."/>
            <person name="Wilkins M.J."/>
            <person name="Williams K.H."/>
            <person name="Banfield J.F."/>
        </authorList>
    </citation>
    <scope>NUCLEOTIDE SEQUENCE [LARGE SCALE GENOMIC DNA]</scope>
</reference>
<protein>
    <submittedName>
        <fullName evidence="1">Uncharacterized protein</fullName>
    </submittedName>
</protein>
<name>A0A0G1SAW8_9BACT</name>
<gene>
    <name evidence="1" type="ORF">UX45_C0044G0001</name>
</gene>
<proteinExistence type="predicted"/>
<comment type="caution">
    <text evidence="1">The sequence shown here is derived from an EMBL/GenBank/DDBJ whole genome shotgun (WGS) entry which is preliminary data.</text>
</comment>
<feature type="non-terminal residue" evidence="1">
    <location>
        <position position="1600"/>
    </location>
</feature>
<dbReference type="Proteomes" id="UP000034705">
    <property type="component" value="Unassembled WGS sequence"/>
</dbReference>